<evidence type="ECO:0008006" key="4">
    <source>
        <dbReference type="Google" id="ProtNLM"/>
    </source>
</evidence>
<accession>A0ABY1QDU1</accession>
<protein>
    <recommendedName>
        <fullName evidence="4">Lysozyme inhibitor LprI N-terminal domain-containing protein</fullName>
    </recommendedName>
</protein>
<reference evidence="2 3" key="1">
    <citation type="submission" date="2017-05" db="EMBL/GenBank/DDBJ databases">
        <authorList>
            <person name="Varghese N."/>
            <person name="Submissions S."/>
        </authorList>
    </citation>
    <scope>NUCLEOTIDE SEQUENCE [LARGE SCALE GENOMIC DNA]</scope>
    <source>
        <strain evidence="2 3">DSM 26001</strain>
    </source>
</reference>
<comment type="caution">
    <text evidence="2">The sequence shown here is derived from an EMBL/GenBank/DDBJ whole genome shotgun (WGS) entry which is preliminary data.</text>
</comment>
<evidence type="ECO:0000313" key="2">
    <source>
        <dbReference type="EMBL" id="SMP66934.1"/>
    </source>
</evidence>
<sequence>MLIPMCKGLARRPVAAIVFGMASACAMAQQPPGVIARQIDNHLNKCIKTLQCDTKPCATNGGLKSCYSSVSVEWDKKLERIDASLSARGGWCAAHWTVLKDAHAAFEEAIMQSPTWADSPYNSDDDMGLQMQQQRYELAYGVITNSACRKAEHPAR</sequence>
<proteinExistence type="predicted"/>
<evidence type="ECO:0000256" key="1">
    <source>
        <dbReference type="SAM" id="SignalP"/>
    </source>
</evidence>
<organism evidence="2 3">
    <name type="scientific">Noviherbaspirillum suwonense</name>
    <dbReference type="NCBI Taxonomy" id="1224511"/>
    <lineage>
        <taxon>Bacteria</taxon>
        <taxon>Pseudomonadati</taxon>
        <taxon>Pseudomonadota</taxon>
        <taxon>Betaproteobacteria</taxon>
        <taxon>Burkholderiales</taxon>
        <taxon>Oxalobacteraceae</taxon>
        <taxon>Noviherbaspirillum</taxon>
    </lineage>
</organism>
<evidence type="ECO:0000313" key="3">
    <source>
        <dbReference type="Proteomes" id="UP001158049"/>
    </source>
</evidence>
<name>A0ABY1QDU1_9BURK</name>
<dbReference type="PROSITE" id="PS51257">
    <property type="entry name" value="PROKAR_LIPOPROTEIN"/>
    <property type="match status" value="1"/>
</dbReference>
<dbReference type="RefSeq" id="WP_283443265.1">
    <property type="nucleotide sequence ID" value="NZ_FXUL01000012.1"/>
</dbReference>
<feature type="signal peptide" evidence="1">
    <location>
        <begin position="1"/>
        <end position="28"/>
    </location>
</feature>
<dbReference type="EMBL" id="FXUL01000012">
    <property type="protein sequence ID" value="SMP66934.1"/>
    <property type="molecule type" value="Genomic_DNA"/>
</dbReference>
<gene>
    <name evidence="2" type="ORF">SAMN06295970_11266</name>
</gene>
<keyword evidence="3" id="KW-1185">Reference proteome</keyword>
<dbReference type="Proteomes" id="UP001158049">
    <property type="component" value="Unassembled WGS sequence"/>
</dbReference>
<feature type="chain" id="PRO_5047192901" description="Lysozyme inhibitor LprI N-terminal domain-containing protein" evidence="1">
    <location>
        <begin position="29"/>
        <end position="156"/>
    </location>
</feature>
<keyword evidence="1" id="KW-0732">Signal</keyword>